<proteinExistence type="predicted"/>
<evidence type="ECO:0000256" key="1">
    <source>
        <dbReference type="SAM" id="MobiDB-lite"/>
    </source>
</evidence>
<evidence type="ECO:0000313" key="3">
    <source>
        <dbReference type="Proteomes" id="UP001271723"/>
    </source>
</evidence>
<dbReference type="Proteomes" id="UP001271723">
    <property type="component" value="Unassembled WGS sequence"/>
</dbReference>
<comment type="caution">
    <text evidence="2">The sequence shown here is derived from an EMBL/GenBank/DDBJ whole genome shotgun (WGS) entry which is preliminary data.</text>
</comment>
<gene>
    <name evidence="2" type="ORF">PV517_47945</name>
</gene>
<accession>A0ABU4LL74</accession>
<organism evidence="2 3">
    <name type="scientific">Streptomyces griseiscabiei</name>
    <dbReference type="NCBI Taxonomy" id="2993540"/>
    <lineage>
        <taxon>Bacteria</taxon>
        <taxon>Bacillati</taxon>
        <taxon>Actinomycetota</taxon>
        <taxon>Actinomycetes</taxon>
        <taxon>Kitasatosporales</taxon>
        <taxon>Streptomycetaceae</taxon>
        <taxon>Streptomyces</taxon>
    </lineage>
</organism>
<keyword evidence="3" id="KW-1185">Reference proteome</keyword>
<feature type="region of interest" description="Disordered" evidence="1">
    <location>
        <begin position="1"/>
        <end position="47"/>
    </location>
</feature>
<name>A0ABU4LL74_9ACTN</name>
<dbReference type="RefSeq" id="WP_179203159.1">
    <property type="nucleotide sequence ID" value="NZ_JARAVY010000052.1"/>
</dbReference>
<reference evidence="2 3" key="1">
    <citation type="journal article" date="2023" name="Microb. Genom.">
        <title>Mesoterricola silvestris gen. nov., sp. nov., Mesoterricola sediminis sp. nov., Geothrix oryzae sp. nov., Geothrix edaphica sp. nov., Geothrix rubra sp. nov., and Geothrix limicola sp. nov., six novel members of Acidobacteriota isolated from soils.</title>
        <authorList>
            <person name="Weisberg A.J."/>
            <person name="Pearce E."/>
            <person name="Kramer C.G."/>
            <person name="Chang J.H."/>
            <person name="Clarke C.R."/>
        </authorList>
    </citation>
    <scope>NUCLEOTIDE SEQUENCE [LARGE SCALE GENOMIC DNA]</scope>
    <source>
        <strain evidence="2 3">NRRL_B-2795</strain>
    </source>
</reference>
<dbReference type="EMBL" id="JARAVY010000052">
    <property type="protein sequence ID" value="MDX2916383.1"/>
    <property type="molecule type" value="Genomic_DNA"/>
</dbReference>
<protein>
    <submittedName>
        <fullName evidence="2">Uncharacterized protein</fullName>
    </submittedName>
</protein>
<evidence type="ECO:0000313" key="2">
    <source>
        <dbReference type="EMBL" id="MDX2916383.1"/>
    </source>
</evidence>
<sequence length="47" mass="4679">MIGAGVVFQGAADAPASGPKHTDAVTAMRAATGPLPEPDTNTWSDTP</sequence>